<evidence type="ECO:0000313" key="3">
    <source>
        <dbReference type="EMBL" id="KAL3696537.1"/>
    </source>
</evidence>
<sequence>MQRRLRIPMKNHWRRKHRDLGRGIHKRWLKTLRPMEALSKIPSLRILRAKRLQRAKRLKNRVEANTEVTPDEEVLATNTPLSSTTLAKRKAVHFAQDLEGSKKKRLLSSDEESPGQFTFNTSTEGELTPTKTSLTGMMTSLVELADVVRRLEDESKDLGVLLSSPGDYNRFLAEIVEGWKKESSTHKELTALRREFDELVKTSDASTKTLRSKLKEVKAKAKHDRKKKKSTHKKLEACRAEIETKTAELEDMESRAKTSDAKVKIQRRVFVMKFGEVIASATQNHSFDEVKSILEAAKTQPEAQTERHARYRRVADRALANYQALASTLDVKLDELRELVDPGWTKRTSSSEETRSVVAAENELTQDLNEELGKQTLEAGTQSEVQSKNSQDAGTSTSRELSPKKKDKAVGVVTRTSPRTKTSVASGFGKLRPASR</sequence>
<organism evidence="3 4">
    <name type="scientific">Riccia sorocarpa</name>
    <dbReference type="NCBI Taxonomy" id="122646"/>
    <lineage>
        <taxon>Eukaryota</taxon>
        <taxon>Viridiplantae</taxon>
        <taxon>Streptophyta</taxon>
        <taxon>Embryophyta</taxon>
        <taxon>Marchantiophyta</taxon>
        <taxon>Marchantiopsida</taxon>
        <taxon>Marchantiidae</taxon>
        <taxon>Marchantiales</taxon>
        <taxon>Ricciaceae</taxon>
        <taxon>Riccia</taxon>
    </lineage>
</organism>
<comment type="caution">
    <text evidence="3">The sequence shown here is derived from an EMBL/GenBank/DDBJ whole genome shotgun (WGS) entry which is preliminary data.</text>
</comment>
<evidence type="ECO:0000256" key="2">
    <source>
        <dbReference type="SAM" id="MobiDB-lite"/>
    </source>
</evidence>
<gene>
    <name evidence="3" type="ORF">R1sor_010613</name>
</gene>
<dbReference type="Proteomes" id="UP001633002">
    <property type="component" value="Unassembled WGS sequence"/>
</dbReference>
<evidence type="ECO:0000313" key="4">
    <source>
        <dbReference type="Proteomes" id="UP001633002"/>
    </source>
</evidence>
<keyword evidence="1" id="KW-0175">Coiled coil</keyword>
<name>A0ABD3I286_9MARC</name>
<accession>A0ABD3I286</accession>
<feature type="compositionally biased region" description="Polar residues" evidence="2">
    <location>
        <begin position="115"/>
        <end position="132"/>
    </location>
</feature>
<evidence type="ECO:0000256" key="1">
    <source>
        <dbReference type="SAM" id="Coils"/>
    </source>
</evidence>
<feature type="compositionally biased region" description="Polar residues" evidence="2">
    <location>
        <begin position="378"/>
        <end position="400"/>
    </location>
</feature>
<protein>
    <submittedName>
        <fullName evidence="3">Uncharacterized protein</fullName>
    </submittedName>
</protein>
<feature type="region of interest" description="Disordered" evidence="2">
    <location>
        <begin position="378"/>
        <end position="436"/>
    </location>
</feature>
<feature type="coiled-coil region" evidence="1">
    <location>
        <begin position="235"/>
        <end position="262"/>
    </location>
</feature>
<reference evidence="3 4" key="1">
    <citation type="submission" date="2024-09" db="EMBL/GenBank/DDBJ databases">
        <title>Chromosome-scale assembly of Riccia sorocarpa.</title>
        <authorList>
            <person name="Paukszto L."/>
        </authorList>
    </citation>
    <scope>NUCLEOTIDE SEQUENCE [LARGE SCALE GENOMIC DNA]</scope>
    <source>
        <strain evidence="3">LP-2024</strain>
        <tissue evidence="3">Aerial parts of the thallus</tissue>
    </source>
</reference>
<dbReference type="EMBL" id="JBJQOH010000002">
    <property type="protein sequence ID" value="KAL3696537.1"/>
    <property type="molecule type" value="Genomic_DNA"/>
</dbReference>
<keyword evidence="4" id="KW-1185">Reference proteome</keyword>
<proteinExistence type="predicted"/>
<feature type="region of interest" description="Disordered" evidence="2">
    <location>
        <begin position="103"/>
        <end position="132"/>
    </location>
</feature>
<feature type="compositionally biased region" description="Polar residues" evidence="2">
    <location>
        <begin position="414"/>
        <end position="425"/>
    </location>
</feature>
<dbReference type="AlphaFoldDB" id="A0ABD3I286"/>